<dbReference type="PROSITE" id="PS51257">
    <property type="entry name" value="PROKAR_LIPOPROTEIN"/>
    <property type="match status" value="1"/>
</dbReference>
<dbReference type="Proteomes" id="UP000195273">
    <property type="component" value="Chromosome"/>
</dbReference>
<proteinExistence type="predicted"/>
<dbReference type="KEGG" id="lvs:LOKVESSMR4R_00839"/>
<gene>
    <name evidence="1" type="ORF">LOKVESSMR4R_00839</name>
</gene>
<evidence type="ECO:0000313" key="1">
    <source>
        <dbReference type="EMBL" id="ARU00172.1"/>
    </source>
</evidence>
<name>A0A1Y0E9X9_9RHOB</name>
<accession>A0A1Y0E9X9</accession>
<keyword evidence="2" id="KW-1185">Reference proteome</keyword>
<evidence type="ECO:0000313" key="2">
    <source>
        <dbReference type="Proteomes" id="UP000195273"/>
    </source>
</evidence>
<dbReference type="OrthoDB" id="9953301at2"/>
<sequence length="119" mass="12516">MEIKFNMIVVCAAFVGLVGCGGADLGTRMAGSKIAGDGLVAEGQPISGAAILMKPRVEDLTDESFNIRYIEMGFGSGTPASVRDLAVSQCAEFGKNAVFTAETRGLLQLNTVKAYYECI</sequence>
<organism evidence="1 2">
    <name type="scientific">Yoonia vestfoldensis</name>
    <dbReference type="NCBI Taxonomy" id="245188"/>
    <lineage>
        <taxon>Bacteria</taxon>
        <taxon>Pseudomonadati</taxon>
        <taxon>Pseudomonadota</taxon>
        <taxon>Alphaproteobacteria</taxon>
        <taxon>Rhodobacterales</taxon>
        <taxon>Paracoccaceae</taxon>
        <taxon>Yoonia</taxon>
    </lineage>
</organism>
<evidence type="ECO:0008006" key="3">
    <source>
        <dbReference type="Google" id="ProtNLM"/>
    </source>
</evidence>
<protein>
    <recommendedName>
        <fullName evidence="3">Lipoprotein</fullName>
    </recommendedName>
</protein>
<dbReference type="EMBL" id="CP021431">
    <property type="protein sequence ID" value="ARU00172.1"/>
    <property type="molecule type" value="Genomic_DNA"/>
</dbReference>
<dbReference type="AlphaFoldDB" id="A0A1Y0E9X9"/>
<reference evidence="1 2" key="1">
    <citation type="submission" date="2017-05" db="EMBL/GenBank/DDBJ databases">
        <title>Genome Sequence of Loktanella vestfoldensis Strain SMR4r Isolated from a Culture of the Diatom Skeletonema marinoi.</title>
        <authorList>
            <person name="Topel M."/>
            <person name="Pinder M.I.M."/>
            <person name="Johansson O.N."/>
            <person name="Kourtchenko O."/>
            <person name="Godhe A."/>
            <person name="Clarke A.K."/>
        </authorList>
    </citation>
    <scope>NUCLEOTIDE SEQUENCE [LARGE SCALE GENOMIC DNA]</scope>
    <source>
        <strain evidence="1 2">SMR4r</strain>
    </source>
</reference>
<dbReference type="RefSeq" id="WP_157898123.1">
    <property type="nucleotide sequence ID" value="NZ_CP021431.1"/>
</dbReference>